<feature type="transmembrane region" description="Helical" evidence="6">
    <location>
        <begin position="83"/>
        <end position="104"/>
    </location>
</feature>
<evidence type="ECO:0000256" key="3">
    <source>
        <dbReference type="ARBA" id="ARBA00022692"/>
    </source>
</evidence>
<dbReference type="InterPro" id="IPR020846">
    <property type="entry name" value="MFS_dom"/>
</dbReference>
<dbReference type="InterPro" id="IPR011701">
    <property type="entry name" value="MFS"/>
</dbReference>
<gene>
    <name evidence="8" type="ordered locus">Htur_3837</name>
</gene>
<evidence type="ECO:0000313" key="8">
    <source>
        <dbReference type="EMBL" id="ADB62697.1"/>
    </source>
</evidence>
<evidence type="ECO:0000256" key="5">
    <source>
        <dbReference type="ARBA" id="ARBA00023136"/>
    </source>
</evidence>
<dbReference type="InterPro" id="IPR036259">
    <property type="entry name" value="MFS_trans_sf"/>
</dbReference>
<keyword evidence="8" id="KW-0614">Plasmid</keyword>
<feature type="transmembrane region" description="Helical" evidence="6">
    <location>
        <begin position="49"/>
        <end position="71"/>
    </location>
</feature>
<dbReference type="SUPFAM" id="SSF103473">
    <property type="entry name" value="MFS general substrate transporter"/>
    <property type="match status" value="1"/>
</dbReference>
<feature type="transmembrane region" description="Helical" evidence="6">
    <location>
        <begin position="230"/>
        <end position="250"/>
    </location>
</feature>
<evidence type="ECO:0000256" key="4">
    <source>
        <dbReference type="ARBA" id="ARBA00022989"/>
    </source>
</evidence>
<geneLocation type="plasmid" evidence="8 9">
    <name>pHTUR01</name>
</geneLocation>
<accession>D2S000</accession>
<dbReference type="HOGENOM" id="CLU_001265_5_14_2"/>
<dbReference type="Pfam" id="PF07690">
    <property type="entry name" value="MFS_1"/>
    <property type="match status" value="1"/>
</dbReference>
<organism evidence="8 9">
    <name type="scientific">Haloterrigena turkmenica (strain ATCC 51198 / DSM 5511 / JCM 9101 / NCIMB 13204 / VKM B-1734 / 4k)</name>
    <name type="common">Halococcus turkmenicus</name>
    <dbReference type="NCBI Taxonomy" id="543526"/>
    <lineage>
        <taxon>Archaea</taxon>
        <taxon>Methanobacteriati</taxon>
        <taxon>Methanobacteriota</taxon>
        <taxon>Stenosarchaea group</taxon>
        <taxon>Halobacteria</taxon>
        <taxon>Halobacteriales</taxon>
        <taxon>Natrialbaceae</taxon>
        <taxon>Haloterrigena</taxon>
    </lineage>
</organism>
<feature type="transmembrane region" description="Helical" evidence="6">
    <location>
        <begin position="256"/>
        <end position="276"/>
    </location>
</feature>
<dbReference type="EMBL" id="CP001861">
    <property type="protein sequence ID" value="ADB62697.1"/>
    <property type="molecule type" value="Genomic_DNA"/>
</dbReference>
<dbReference type="RefSeq" id="WP_012944941.1">
    <property type="nucleotide sequence ID" value="NC_013744.1"/>
</dbReference>
<evidence type="ECO:0000313" key="9">
    <source>
        <dbReference type="Proteomes" id="UP000001903"/>
    </source>
</evidence>
<dbReference type="GO" id="GO:0005886">
    <property type="term" value="C:plasma membrane"/>
    <property type="evidence" value="ECO:0007669"/>
    <property type="project" value="UniProtKB-SubCell"/>
</dbReference>
<keyword evidence="4 6" id="KW-1133">Transmembrane helix</keyword>
<dbReference type="Gene3D" id="1.20.1250.20">
    <property type="entry name" value="MFS general substrate transporter like domains"/>
    <property type="match status" value="2"/>
</dbReference>
<keyword evidence="5 6" id="KW-0472">Membrane</keyword>
<protein>
    <submittedName>
        <fullName evidence="8">Major facilitator superfamily MFS_1</fullName>
    </submittedName>
</protein>
<dbReference type="KEGG" id="htu:Htur_3837"/>
<feature type="transmembrane region" description="Helical" evidence="6">
    <location>
        <begin position="344"/>
        <end position="367"/>
    </location>
</feature>
<dbReference type="PROSITE" id="PS50850">
    <property type="entry name" value="MFS"/>
    <property type="match status" value="1"/>
</dbReference>
<proteinExistence type="predicted"/>
<feature type="transmembrane region" description="Helical" evidence="6">
    <location>
        <begin position="379"/>
        <end position="399"/>
    </location>
</feature>
<dbReference type="InterPro" id="IPR050189">
    <property type="entry name" value="MFS_Efflux_Transporters"/>
</dbReference>
<feature type="transmembrane region" description="Helical" evidence="6">
    <location>
        <begin position="110"/>
        <end position="129"/>
    </location>
</feature>
<evidence type="ECO:0000256" key="6">
    <source>
        <dbReference type="SAM" id="Phobius"/>
    </source>
</evidence>
<evidence type="ECO:0000256" key="1">
    <source>
        <dbReference type="ARBA" id="ARBA00004651"/>
    </source>
</evidence>
<dbReference type="AlphaFoldDB" id="D2S000"/>
<dbReference type="GO" id="GO:0022857">
    <property type="term" value="F:transmembrane transporter activity"/>
    <property type="evidence" value="ECO:0007669"/>
    <property type="project" value="InterPro"/>
</dbReference>
<keyword evidence="3 6" id="KW-0812">Transmembrane</keyword>
<name>D2S000_HALTV</name>
<feature type="domain" description="Major facilitator superfamily (MFS) profile" evidence="7">
    <location>
        <begin position="22"/>
        <end position="400"/>
    </location>
</feature>
<evidence type="ECO:0000259" key="7">
    <source>
        <dbReference type="PROSITE" id="PS50850"/>
    </source>
</evidence>
<dbReference type="GeneID" id="8744465"/>
<dbReference type="PANTHER" id="PTHR43124">
    <property type="entry name" value="PURINE EFFLUX PUMP PBUE"/>
    <property type="match status" value="1"/>
</dbReference>
<keyword evidence="9" id="KW-1185">Reference proteome</keyword>
<feature type="transmembrane region" description="Helical" evidence="6">
    <location>
        <begin position="288"/>
        <end position="306"/>
    </location>
</feature>
<evidence type="ECO:0000256" key="2">
    <source>
        <dbReference type="ARBA" id="ARBA00022475"/>
    </source>
</evidence>
<feature type="transmembrane region" description="Helical" evidence="6">
    <location>
        <begin position="21"/>
        <end position="43"/>
    </location>
</feature>
<dbReference type="PANTHER" id="PTHR43124:SF3">
    <property type="entry name" value="CHLORAMPHENICOL EFFLUX PUMP RV0191"/>
    <property type="match status" value="1"/>
</dbReference>
<comment type="subcellular location">
    <subcellularLocation>
        <location evidence="1">Cell membrane</location>
        <topology evidence="1">Multi-pass membrane protein</topology>
    </subcellularLocation>
</comment>
<keyword evidence="2" id="KW-1003">Cell membrane</keyword>
<dbReference type="Proteomes" id="UP000001903">
    <property type="component" value="Plasmid pHTUR01"/>
</dbReference>
<sequence>MSYLPQAKEKLRGLRQDGRGRILLTVATGWGLTIGGRMVYPVLLPHLRSAYGLSLSSAGVLLTVLFAAYAIGQLPSGVLTDRIGEVATLVVSMGVSAAAIVLIVTAGSTLFLYASTAVYGFGIGLYAIARFTALDNVYSEHFGTAIGVTNSASEIGQAALPPVAGFLAVALGWQYGFGFTVPLFVLVACALWIYVPQRSPTETNADDALSLETGRYLCSQLSQPSIVRGTAIFVLGISIWQAFTGFYPTYLVEVKGLSSTAAGGVFGLYFALAAFVHPISGTIYDRWGLRYTFLLVGVSVVALALLPVVEGLWSLVALTVPLSALLAFGTATESYLVDALPDDVAGTGFGLLRTISFGLGAASPVLFGAAADRGFFDEVFLLLAGLAGLMVLLATQIPAD</sequence>
<feature type="transmembrane region" description="Helical" evidence="6">
    <location>
        <begin position="172"/>
        <end position="195"/>
    </location>
</feature>
<reference evidence="8 9" key="1">
    <citation type="journal article" date="2010" name="Stand. Genomic Sci.">
        <title>Complete genome sequence of Haloterrigena turkmenica type strain (4k).</title>
        <authorList>
            <person name="Saunders E."/>
            <person name="Tindall B.J."/>
            <person name="Fahnrich R."/>
            <person name="Lapidus A."/>
            <person name="Copeland A."/>
            <person name="Del Rio T.G."/>
            <person name="Lucas S."/>
            <person name="Chen F."/>
            <person name="Tice H."/>
            <person name="Cheng J.F."/>
            <person name="Han C."/>
            <person name="Detter J.C."/>
            <person name="Bruce D."/>
            <person name="Goodwin L."/>
            <person name="Chain P."/>
            <person name="Pitluck S."/>
            <person name="Pati A."/>
            <person name="Ivanova N."/>
            <person name="Mavromatis K."/>
            <person name="Chen A."/>
            <person name="Palaniappan K."/>
            <person name="Land M."/>
            <person name="Hauser L."/>
            <person name="Chang Y.J."/>
            <person name="Jeffries C.D."/>
            <person name="Brettin T."/>
            <person name="Rohde M."/>
            <person name="Goker M."/>
            <person name="Bristow J."/>
            <person name="Eisen J.A."/>
            <person name="Markowitz V."/>
            <person name="Hugenholtz P."/>
            <person name="Klenk H.P."/>
            <person name="Kyrpides N.C."/>
        </authorList>
    </citation>
    <scope>NUCLEOTIDE SEQUENCE [LARGE SCALE GENOMIC DNA]</scope>
    <source>
        <strain evidence="9">ATCC 51198 / DSM 5511 / JCM 9101 / NCIMB 13204 / VKM B-1734 / 4k</strain>
    </source>
</reference>